<evidence type="ECO:0000259" key="4">
    <source>
        <dbReference type="PROSITE" id="PS51762"/>
    </source>
</evidence>
<name>A0AAD7FSM0_9AGAR</name>
<dbReference type="Proteomes" id="UP001221142">
    <property type="component" value="Unassembled WGS sequence"/>
</dbReference>
<feature type="region of interest" description="Disordered" evidence="2">
    <location>
        <begin position="1"/>
        <end position="183"/>
    </location>
</feature>
<keyword evidence="3" id="KW-0472">Membrane</keyword>
<dbReference type="GO" id="GO:0004553">
    <property type="term" value="F:hydrolase activity, hydrolyzing O-glycosyl compounds"/>
    <property type="evidence" value="ECO:0007669"/>
    <property type="project" value="InterPro"/>
</dbReference>
<dbReference type="Pfam" id="PF00722">
    <property type="entry name" value="Glyco_hydro_16"/>
    <property type="match status" value="1"/>
</dbReference>
<gene>
    <name evidence="5" type="ORF">FB45DRAFT_353224</name>
</gene>
<keyword evidence="6" id="KW-1185">Reference proteome</keyword>
<reference evidence="5" key="1">
    <citation type="submission" date="2023-03" db="EMBL/GenBank/DDBJ databases">
        <title>Massive genome expansion in bonnet fungi (Mycena s.s.) driven by repeated elements and novel gene families across ecological guilds.</title>
        <authorList>
            <consortium name="Lawrence Berkeley National Laboratory"/>
            <person name="Harder C.B."/>
            <person name="Miyauchi S."/>
            <person name="Viragh M."/>
            <person name="Kuo A."/>
            <person name="Thoen E."/>
            <person name="Andreopoulos B."/>
            <person name="Lu D."/>
            <person name="Skrede I."/>
            <person name="Drula E."/>
            <person name="Henrissat B."/>
            <person name="Morin E."/>
            <person name="Kohler A."/>
            <person name="Barry K."/>
            <person name="LaButti K."/>
            <person name="Morin E."/>
            <person name="Salamov A."/>
            <person name="Lipzen A."/>
            <person name="Mereny Z."/>
            <person name="Hegedus B."/>
            <person name="Baldrian P."/>
            <person name="Stursova M."/>
            <person name="Weitz H."/>
            <person name="Taylor A."/>
            <person name="Grigoriev I.V."/>
            <person name="Nagy L.G."/>
            <person name="Martin F."/>
            <person name="Kauserud H."/>
        </authorList>
    </citation>
    <scope>NUCLEOTIDE SEQUENCE</scope>
    <source>
        <strain evidence="5">9284</strain>
    </source>
</reference>
<dbReference type="SUPFAM" id="SSF49899">
    <property type="entry name" value="Concanavalin A-like lectins/glucanases"/>
    <property type="match status" value="1"/>
</dbReference>
<feature type="compositionally biased region" description="Low complexity" evidence="2">
    <location>
        <begin position="1"/>
        <end position="17"/>
    </location>
</feature>
<dbReference type="PANTHER" id="PTHR10963:SF55">
    <property type="entry name" value="GLYCOSIDE HYDROLASE FAMILY 16 PROTEIN"/>
    <property type="match status" value="1"/>
</dbReference>
<evidence type="ECO:0000313" key="6">
    <source>
        <dbReference type="Proteomes" id="UP001221142"/>
    </source>
</evidence>
<dbReference type="AlphaFoldDB" id="A0AAD7FSM0"/>
<dbReference type="PANTHER" id="PTHR10963">
    <property type="entry name" value="GLYCOSYL HYDROLASE-RELATED"/>
    <property type="match status" value="1"/>
</dbReference>
<feature type="compositionally biased region" description="Polar residues" evidence="2">
    <location>
        <begin position="98"/>
        <end position="108"/>
    </location>
</feature>
<dbReference type="InterPro" id="IPR013320">
    <property type="entry name" value="ConA-like_dom_sf"/>
</dbReference>
<evidence type="ECO:0000313" key="5">
    <source>
        <dbReference type="EMBL" id="KAJ7641176.1"/>
    </source>
</evidence>
<evidence type="ECO:0000256" key="2">
    <source>
        <dbReference type="SAM" id="MobiDB-lite"/>
    </source>
</evidence>
<feature type="compositionally biased region" description="Polar residues" evidence="2">
    <location>
        <begin position="118"/>
        <end position="136"/>
    </location>
</feature>
<evidence type="ECO:0000256" key="1">
    <source>
        <dbReference type="ARBA" id="ARBA00006865"/>
    </source>
</evidence>
<comment type="caution">
    <text evidence="5">The sequence shown here is derived from an EMBL/GenBank/DDBJ whole genome shotgun (WGS) entry which is preliminary data.</text>
</comment>
<dbReference type="PROSITE" id="PS51762">
    <property type="entry name" value="GH16_2"/>
    <property type="match status" value="1"/>
</dbReference>
<proteinExistence type="inferred from homology"/>
<feature type="domain" description="GH16" evidence="4">
    <location>
        <begin position="359"/>
        <end position="647"/>
    </location>
</feature>
<organism evidence="5 6">
    <name type="scientific">Roridomyces roridus</name>
    <dbReference type="NCBI Taxonomy" id="1738132"/>
    <lineage>
        <taxon>Eukaryota</taxon>
        <taxon>Fungi</taxon>
        <taxon>Dikarya</taxon>
        <taxon>Basidiomycota</taxon>
        <taxon>Agaricomycotina</taxon>
        <taxon>Agaricomycetes</taxon>
        <taxon>Agaricomycetidae</taxon>
        <taxon>Agaricales</taxon>
        <taxon>Marasmiineae</taxon>
        <taxon>Mycenaceae</taxon>
        <taxon>Roridomyces</taxon>
    </lineage>
</organism>
<comment type="similarity">
    <text evidence="1">Belongs to the glycosyl hydrolase 16 family.</text>
</comment>
<dbReference type="Gene3D" id="2.60.120.200">
    <property type="match status" value="1"/>
</dbReference>
<feature type="transmembrane region" description="Helical" evidence="3">
    <location>
        <begin position="239"/>
        <end position="260"/>
    </location>
</feature>
<evidence type="ECO:0000256" key="3">
    <source>
        <dbReference type="SAM" id="Phobius"/>
    </source>
</evidence>
<accession>A0AAD7FSM0</accession>
<dbReference type="InterPro" id="IPR050546">
    <property type="entry name" value="Glycosyl_Hydrlase_16"/>
</dbReference>
<dbReference type="InterPro" id="IPR000757">
    <property type="entry name" value="Beta-glucanase-like"/>
</dbReference>
<dbReference type="GO" id="GO:0005975">
    <property type="term" value="P:carbohydrate metabolic process"/>
    <property type="evidence" value="ECO:0007669"/>
    <property type="project" value="InterPro"/>
</dbReference>
<keyword evidence="3" id="KW-1133">Transmembrane helix</keyword>
<protein>
    <submittedName>
        <fullName evidence="5">Concanavalin A-like lectin/glucanase domain-containing protein</fullName>
    </submittedName>
</protein>
<keyword evidence="3" id="KW-0812">Transmembrane</keyword>
<sequence length="647" mass="70411">MASSSSSRPAPLSFAAPQKPFAVHNNDGSDSEPPSPPGSHPGTPRSLSFLTPPLQTAALPNPFVGSPLAQPVQNPFSPPASVISFSANADATGGYPFPSNSPGNTRASSFVDVPRAFSTYSTTGSRPATGGSSSDLSAHRPSGSLHNPAPQTPGKREAFASPPARPLTIYATPPSSSSRIRPVRPKSTALLVPSNNASEVTVGDSEKPMKKKWSGSARPELKEKLDKPWIGMRDPRQGWAYWITYATVFLGVAAGAFRIWSEWNSVMLLPNNLCPVMMEDFTNTDTDALFGDGGKFFREVDASGFGNGEFEMTTNSNNNSFILNNQLYIYPSLTSDVISRDAILNGAVYNLTGCTYNITHATGYTSPTGSDSGNSSTSGSQVAPFDVQAYLNACSAVSNSTTGKILPPTMSARISTRRSASIKYGRVEVVAKLPTGDWLWPAIWMLPVDDKYGPWPMSGEIDIVEARGNGPSYPKQGIDWVRSSLNWGPVSFLNGVAKTFGYRQFRRGRYDRGFHTFALEWDENFMRMYVDSRLKFIYQLRLKKSFWDLGDFPPVVQNGSESVVLANPWVNGTTAAPFDQPFYLIMNVAVGGTNGWFPDGPEKPWLDGSATAPRDFLQAQDQWYPSWPSDVAQRSMVVDSVKMWELC</sequence>
<dbReference type="EMBL" id="JARKIF010000004">
    <property type="protein sequence ID" value="KAJ7641176.1"/>
    <property type="molecule type" value="Genomic_DNA"/>
</dbReference>
<feature type="region of interest" description="Disordered" evidence="2">
    <location>
        <begin position="195"/>
        <end position="218"/>
    </location>
</feature>